<evidence type="ECO:0000313" key="1">
    <source>
        <dbReference type="EMBL" id="KTT71189.1"/>
    </source>
</evidence>
<dbReference type="InterPro" id="IPR027417">
    <property type="entry name" value="P-loop_NTPase"/>
</dbReference>
<comment type="caution">
    <text evidence="1">The sequence shown here is derived from an EMBL/GenBank/DDBJ whole genome shotgun (WGS) entry which is preliminary data.</text>
</comment>
<organism evidence="1 2">
    <name type="scientific">Sphingomonas endophytica</name>
    <dbReference type="NCBI Taxonomy" id="869719"/>
    <lineage>
        <taxon>Bacteria</taxon>
        <taxon>Pseudomonadati</taxon>
        <taxon>Pseudomonadota</taxon>
        <taxon>Alphaproteobacteria</taxon>
        <taxon>Sphingomonadales</taxon>
        <taxon>Sphingomonadaceae</taxon>
        <taxon>Sphingomonas</taxon>
    </lineage>
</organism>
<dbReference type="AlphaFoldDB" id="A0A147I103"/>
<accession>A0A147I103</accession>
<sequence>MPVITLLSPKGGVGKTTAALLLALELADGGASVVIVDADPNFPLVKWATLPGKPAGIEVVQEVDEDAIIDTIDAAQKRARFVIVDLEGRASARVTNALLMTHFALVPMQGSVLDSDQAARAFQSIRRASTAARRTIAFAGVFTRTPASTRIRSRVAQQIADGVAEAGITTLPTAIAERTAYRSLFAQGGTLMELEGAQAGAIETARANAAAFAHDVLEALNAARAAA</sequence>
<reference evidence="1 2" key="1">
    <citation type="journal article" date="2016" name="Front. Microbiol.">
        <title>Genomic Resource of Rice Seed Associated Bacteria.</title>
        <authorList>
            <person name="Midha S."/>
            <person name="Bansal K."/>
            <person name="Sharma S."/>
            <person name="Kumar N."/>
            <person name="Patil P.P."/>
            <person name="Chaudhry V."/>
            <person name="Patil P.B."/>
        </authorList>
    </citation>
    <scope>NUCLEOTIDE SEQUENCE [LARGE SCALE GENOMIC DNA]</scope>
    <source>
        <strain evidence="1 2">NS334</strain>
    </source>
</reference>
<dbReference type="PIRSF" id="PIRSF009320">
    <property type="entry name" value="Nuc_binding_HP_1000"/>
    <property type="match status" value="1"/>
</dbReference>
<evidence type="ECO:0000313" key="2">
    <source>
        <dbReference type="Proteomes" id="UP000074310"/>
    </source>
</evidence>
<dbReference type="CDD" id="cd02042">
    <property type="entry name" value="ParAB_family"/>
    <property type="match status" value="1"/>
</dbReference>
<proteinExistence type="predicted"/>
<dbReference type="Proteomes" id="UP000074310">
    <property type="component" value="Unassembled WGS sequence"/>
</dbReference>
<dbReference type="PANTHER" id="PTHR13696:SF96">
    <property type="entry name" value="COBQ_COBB_MIND_PARA NUCLEOTIDE BINDING DOMAIN-CONTAINING PROTEIN"/>
    <property type="match status" value="1"/>
</dbReference>
<gene>
    <name evidence="1" type="ORF">NS334_10915</name>
</gene>
<dbReference type="PATRIC" id="fig|869719.3.peg.2125"/>
<dbReference type="EMBL" id="LDTB01000043">
    <property type="protein sequence ID" value="KTT71189.1"/>
    <property type="molecule type" value="Genomic_DNA"/>
</dbReference>
<keyword evidence="2" id="KW-1185">Reference proteome</keyword>
<dbReference type="Gene3D" id="3.40.50.300">
    <property type="entry name" value="P-loop containing nucleotide triphosphate hydrolases"/>
    <property type="match status" value="1"/>
</dbReference>
<dbReference type="Pfam" id="PF07015">
    <property type="entry name" value="VirC1"/>
    <property type="match status" value="1"/>
</dbReference>
<protein>
    <submittedName>
        <fullName evidence="1">ParA</fullName>
    </submittedName>
</protein>
<name>A0A147I103_9SPHN</name>
<dbReference type="OrthoDB" id="113462at2"/>
<dbReference type="InterPro" id="IPR009744">
    <property type="entry name" value="VirC1"/>
</dbReference>
<dbReference type="RefSeq" id="WP_058755986.1">
    <property type="nucleotide sequence ID" value="NZ_LDTB01000043.1"/>
</dbReference>
<dbReference type="InterPro" id="IPR050678">
    <property type="entry name" value="DNA_Partitioning_ATPase"/>
</dbReference>
<dbReference type="SUPFAM" id="SSF52540">
    <property type="entry name" value="P-loop containing nucleoside triphosphate hydrolases"/>
    <property type="match status" value="1"/>
</dbReference>
<dbReference type="PANTHER" id="PTHR13696">
    <property type="entry name" value="P-LOOP CONTAINING NUCLEOSIDE TRIPHOSPHATE HYDROLASE"/>
    <property type="match status" value="1"/>
</dbReference>